<dbReference type="KEGG" id="qsa:O6P43_009146"/>
<evidence type="ECO:0000313" key="2">
    <source>
        <dbReference type="Proteomes" id="UP001163823"/>
    </source>
</evidence>
<reference evidence="1" key="1">
    <citation type="journal article" date="2023" name="Science">
        <title>Elucidation of the pathway for biosynthesis of saponin adjuvants from the soapbark tree.</title>
        <authorList>
            <person name="Reed J."/>
            <person name="Orme A."/>
            <person name="El-Demerdash A."/>
            <person name="Owen C."/>
            <person name="Martin L.B.B."/>
            <person name="Misra R.C."/>
            <person name="Kikuchi S."/>
            <person name="Rejzek M."/>
            <person name="Martin A.C."/>
            <person name="Harkess A."/>
            <person name="Leebens-Mack J."/>
            <person name="Louveau T."/>
            <person name="Stephenson M.J."/>
            <person name="Osbourn A."/>
        </authorList>
    </citation>
    <scope>NUCLEOTIDE SEQUENCE</scope>
    <source>
        <strain evidence="1">S10</strain>
    </source>
</reference>
<protein>
    <submittedName>
        <fullName evidence="1">UDP-glycosyltransferase</fullName>
    </submittedName>
</protein>
<proteinExistence type="predicted"/>
<dbReference type="PANTHER" id="PTHR48045:SF21">
    <property type="entry name" value="UDP-GLYCOSYLTRANSFERASE 83A1"/>
    <property type="match status" value="1"/>
</dbReference>
<dbReference type="Gene3D" id="3.40.50.2000">
    <property type="entry name" value="Glycogen Phosphorylase B"/>
    <property type="match status" value="2"/>
</dbReference>
<dbReference type="PANTHER" id="PTHR48045">
    <property type="entry name" value="UDP-GLYCOSYLTRANSFERASE 72B1"/>
    <property type="match status" value="1"/>
</dbReference>
<evidence type="ECO:0000313" key="1">
    <source>
        <dbReference type="EMBL" id="KAJ7971057.1"/>
    </source>
</evidence>
<sequence length="102" mass="11448">MICNSTDDLEPAASASGYRDSIYRSPYESHHLGNSAGCFRPEDSTCSKWLDEHPANSVIYVAFGSLTVSDQTQLEELDLGLEFHSRGLLDRIWNKLCLPKRI</sequence>
<dbReference type="SUPFAM" id="SSF53756">
    <property type="entry name" value="UDP-Glycosyltransferase/glycogen phosphorylase"/>
    <property type="match status" value="1"/>
</dbReference>
<comment type="caution">
    <text evidence="1">The sequence shown here is derived from an EMBL/GenBank/DDBJ whole genome shotgun (WGS) entry which is preliminary data.</text>
</comment>
<name>A0AAD7PXL8_QUISA</name>
<gene>
    <name evidence="1" type="ORF">O6P43_009146</name>
</gene>
<keyword evidence="2" id="KW-1185">Reference proteome</keyword>
<organism evidence="1 2">
    <name type="scientific">Quillaja saponaria</name>
    <name type="common">Soap bark tree</name>
    <dbReference type="NCBI Taxonomy" id="32244"/>
    <lineage>
        <taxon>Eukaryota</taxon>
        <taxon>Viridiplantae</taxon>
        <taxon>Streptophyta</taxon>
        <taxon>Embryophyta</taxon>
        <taxon>Tracheophyta</taxon>
        <taxon>Spermatophyta</taxon>
        <taxon>Magnoliopsida</taxon>
        <taxon>eudicotyledons</taxon>
        <taxon>Gunneridae</taxon>
        <taxon>Pentapetalae</taxon>
        <taxon>rosids</taxon>
        <taxon>fabids</taxon>
        <taxon>Fabales</taxon>
        <taxon>Quillajaceae</taxon>
        <taxon>Quillaja</taxon>
    </lineage>
</organism>
<dbReference type="Proteomes" id="UP001163823">
    <property type="component" value="Chromosome 4"/>
</dbReference>
<accession>A0AAD7PXL8</accession>
<dbReference type="AlphaFoldDB" id="A0AAD7PXL8"/>
<dbReference type="EMBL" id="JARAOO010000004">
    <property type="protein sequence ID" value="KAJ7971057.1"/>
    <property type="molecule type" value="Genomic_DNA"/>
</dbReference>